<keyword evidence="1" id="KW-1133">Transmembrane helix</keyword>
<proteinExistence type="predicted"/>
<reference evidence="2" key="1">
    <citation type="submission" date="2014-12" db="EMBL/GenBank/DDBJ databases">
        <title>Insight into the proteome of Arion vulgaris.</title>
        <authorList>
            <person name="Aradska J."/>
            <person name="Bulat T."/>
            <person name="Smidak R."/>
            <person name="Sarate P."/>
            <person name="Gangsoo J."/>
            <person name="Sialana F."/>
            <person name="Bilban M."/>
            <person name="Lubec G."/>
        </authorList>
    </citation>
    <scope>NUCLEOTIDE SEQUENCE</scope>
    <source>
        <tissue evidence="2">Skin</tissue>
    </source>
</reference>
<feature type="transmembrane region" description="Helical" evidence="1">
    <location>
        <begin position="12"/>
        <end position="31"/>
    </location>
</feature>
<gene>
    <name evidence="2" type="primary">ORF553</name>
</gene>
<feature type="non-terminal residue" evidence="2">
    <location>
        <position position="109"/>
    </location>
</feature>
<evidence type="ECO:0000313" key="2">
    <source>
        <dbReference type="EMBL" id="CEK47097.1"/>
    </source>
</evidence>
<sequence length="109" mass="11862">CFFNLFIMIRSLLLAARLIAVYTLVVIIHVISASPTSTTTESDVAATVTPALNVLQDSGGITTGLVQRSKQRDDPDFSIQTFITILITLMIILTNCIVMVVAAWTEAFD</sequence>
<organism evidence="2">
    <name type="scientific">Arion vulgaris</name>
    <dbReference type="NCBI Taxonomy" id="1028688"/>
    <lineage>
        <taxon>Eukaryota</taxon>
        <taxon>Metazoa</taxon>
        <taxon>Spiralia</taxon>
        <taxon>Lophotrochozoa</taxon>
        <taxon>Mollusca</taxon>
        <taxon>Gastropoda</taxon>
        <taxon>Heterobranchia</taxon>
        <taxon>Euthyneura</taxon>
        <taxon>Panpulmonata</taxon>
        <taxon>Eupulmonata</taxon>
        <taxon>Stylommatophora</taxon>
        <taxon>Helicina</taxon>
        <taxon>Arionoidea</taxon>
        <taxon>Arionidae</taxon>
        <taxon>Arion</taxon>
    </lineage>
</organism>
<protein>
    <submittedName>
        <fullName evidence="2">Uncharacterized protein</fullName>
    </submittedName>
</protein>
<dbReference type="AlphaFoldDB" id="A0A0B6XSU6"/>
<dbReference type="EMBL" id="HACG01000232">
    <property type="protein sequence ID" value="CEK47097.1"/>
    <property type="molecule type" value="Transcribed_RNA"/>
</dbReference>
<feature type="transmembrane region" description="Helical" evidence="1">
    <location>
        <begin position="82"/>
        <end position="104"/>
    </location>
</feature>
<name>A0A0B6XSU6_9EUPU</name>
<keyword evidence="1" id="KW-0472">Membrane</keyword>
<accession>A0A0B6XSU6</accession>
<keyword evidence="1" id="KW-0812">Transmembrane</keyword>
<feature type="non-terminal residue" evidence="2">
    <location>
        <position position="1"/>
    </location>
</feature>
<evidence type="ECO:0000256" key="1">
    <source>
        <dbReference type="SAM" id="Phobius"/>
    </source>
</evidence>